<gene>
    <name evidence="1" type="ORF">chiPu_0029094</name>
</gene>
<protein>
    <submittedName>
        <fullName evidence="1">Uncharacterized protein</fullName>
    </submittedName>
</protein>
<organism evidence="1 2">
    <name type="scientific">Chiloscyllium punctatum</name>
    <name type="common">Brownbanded bambooshark</name>
    <name type="synonym">Hemiscyllium punctatum</name>
    <dbReference type="NCBI Taxonomy" id="137246"/>
    <lineage>
        <taxon>Eukaryota</taxon>
        <taxon>Metazoa</taxon>
        <taxon>Chordata</taxon>
        <taxon>Craniata</taxon>
        <taxon>Vertebrata</taxon>
        <taxon>Chondrichthyes</taxon>
        <taxon>Elasmobranchii</taxon>
        <taxon>Galeomorphii</taxon>
        <taxon>Galeoidea</taxon>
        <taxon>Orectolobiformes</taxon>
        <taxon>Hemiscylliidae</taxon>
        <taxon>Chiloscyllium</taxon>
    </lineage>
</organism>
<accession>A0A401TQ65</accession>
<sequence>MHTYLIKLTKALQSYQQVKAAYRIPEKEEERAPAFKNVNP</sequence>
<name>A0A401TQ65_CHIPU</name>
<proteinExistence type="predicted"/>
<keyword evidence="2" id="KW-1185">Reference proteome</keyword>
<evidence type="ECO:0000313" key="1">
    <source>
        <dbReference type="EMBL" id="GCC44807.1"/>
    </source>
</evidence>
<dbReference type="EMBL" id="BEZZ01147986">
    <property type="protein sequence ID" value="GCC44807.1"/>
    <property type="molecule type" value="Genomic_DNA"/>
</dbReference>
<feature type="non-terminal residue" evidence="1">
    <location>
        <position position="40"/>
    </location>
</feature>
<dbReference type="AlphaFoldDB" id="A0A401TQ65"/>
<dbReference type="Proteomes" id="UP000287033">
    <property type="component" value="Unassembled WGS sequence"/>
</dbReference>
<comment type="caution">
    <text evidence="1">The sequence shown here is derived from an EMBL/GenBank/DDBJ whole genome shotgun (WGS) entry which is preliminary data.</text>
</comment>
<reference evidence="1 2" key="1">
    <citation type="journal article" date="2018" name="Nat. Ecol. Evol.">
        <title>Shark genomes provide insights into elasmobranch evolution and the origin of vertebrates.</title>
        <authorList>
            <person name="Hara Y"/>
            <person name="Yamaguchi K"/>
            <person name="Onimaru K"/>
            <person name="Kadota M"/>
            <person name="Koyanagi M"/>
            <person name="Keeley SD"/>
            <person name="Tatsumi K"/>
            <person name="Tanaka K"/>
            <person name="Motone F"/>
            <person name="Kageyama Y"/>
            <person name="Nozu R"/>
            <person name="Adachi N"/>
            <person name="Nishimura O"/>
            <person name="Nakagawa R"/>
            <person name="Tanegashima C"/>
            <person name="Kiyatake I"/>
            <person name="Matsumoto R"/>
            <person name="Murakumo K"/>
            <person name="Nishida K"/>
            <person name="Terakita A"/>
            <person name="Kuratani S"/>
            <person name="Sato K"/>
            <person name="Hyodo S Kuraku.S."/>
        </authorList>
    </citation>
    <scope>NUCLEOTIDE SEQUENCE [LARGE SCALE GENOMIC DNA]</scope>
</reference>
<evidence type="ECO:0000313" key="2">
    <source>
        <dbReference type="Proteomes" id="UP000287033"/>
    </source>
</evidence>